<dbReference type="AlphaFoldDB" id="A0A1F5ZCZ8"/>
<comment type="caution">
    <text evidence="1">The sequence shown here is derived from an EMBL/GenBank/DDBJ whole genome shotgun (WGS) entry which is preliminary data.</text>
</comment>
<evidence type="ECO:0000313" key="1">
    <source>
        <dbReference type="EMBL" id="OGG10002.1"/>
    </source>
</evidence>
<dbReference type="Proteomes" id="UP000176854">
    <property type="component" value="Unassembled WGS sequence"/>
</dbReference>
<proteinExistence type="predicted"/>
<evidence type="ECO:0000313" key="2">
    <source>
        <dbReference type="Proteomes" id="UP000176854"/>
    </source>
</evidence>
<accession>A0A1F5ZCZ8</accession>
<sequence length="69" mass="7634">MNKPESGETVPPHMTYGQAFGRIEAWRNQLASYLNNLERQLIEAGEHTALTGKKSVAASSYLRIGLCIN</sequence>
<reference evidence="1 2" key="1">
    <citation type="journal article" date="2016" name="Nat. Commun.">
        <title>Thousands of microbial genomes shed light on interconnected biogeochemical processes in an aquifer system.</title>
        <authorList>
            <person name="Anantharaman K."/>
            <person name="Brown C.T."/>
            <person name="Hug L.A."/>
            <person name="Sharon I."/>
            <person name="Castelle C.J."/>
            <person name="Probst A.J."/>
            <person name="Thomas B.C."/>
            <person name="Singh A."/>
            <person name="Wilkins M.J."/>
            <person name="Karaoz U."/>
            <person name="Brodie E.L."/>
            <person name="Williams K.H."/>
            <person name="Hubbard S.S."/>
            <person name="Banfield J.F."/>
        </authorList>
    </citation>
    <scope>NUCLEOTIDE SEQUENCE [LARGE SCALE GENOMIC DNA]</scope>
</reference>
<dbReference type="STRING" id="1798373.A2154_05120"/>
<name>A0A1F5ZCZ8_9BACT</name>
<organism evidence="1 2">
    <name type="scientific">Candidatus Gottesmanbacteria bacterium RBG_16_43_7</name>
    <dbReference type="NCBI Taxonomy" id="1798373"/>
    <lineage>
        <taxon>Bacteria</taxon>
        <taxon>Candidatus Gottesmaniibacteriota</taxon>
    </lineage>
</organism>
<protein>
    <submittedName>
        <fullName evidence="1">Uncharacterized protein</fullName>
    </submittedName>
</protein>
<gene>
    <name evidence="1" type="ORF">A2154_05120</name>
</gene>
<dbReference type="EMBL" id="MFJC01000007">
    <property type="protein sequence ID" value="OGG10002.1"/>
    <property type="molecule type" value="Genomic_DNA"/>
</dbReference>